<reference evidence="2 3" key="1">
    <citation type="submission" date="2017-09" db="EMBL/GenBank/DDBJ databases">
        <title>WGS assembly of Aquilegia coerulea Goldsmith.</title>
        <authorList>
            <person name="Hodges S."/>
            <person name="Kramer E."/>
            <person name="Nordborg M."/>
            <person name="Tomkins J."/>
            <person name="Borevitz J."/>
            <person name="Derieg N."/>
            <person name="Yan J."/>
            <person name="Mihaltcheva S."/>
            <person name="Hayes R.D."/>
            <person name="Rokhsar D."/>
        </authorList>
    </citation>
    <scope>NUCLEOTIDE SEQUENCE [LARGE SCALE GENOMIC DNA]</scope>
    <source>
        <strain evidence="3">cv. Goldsmith</strain>
    </source>
</reference>
<dbReference type="EMBL" id="KZ305027">
    <property type="protein sequence ID" value="PIA52450.1"/>
    <property type="molecule type" value="Genomic_DNA"/>
</dbReference>
<feature type="region of interest" description="Disordered" evidence="1">
    <location>
        <begin position="141"/>
        <end position="176"/>
    </location>
</feature>
<organism evidence="2 3">
    <name type="scientific">Aquilegia coerulea</name>
    <name type="common">Rocky mountain columbine</name>
    <dbReference type="NCBI Taxonomy" id="218851"/>
    <lineage>
        <taxon>Eukaryota</taxon>
        <taxon>Viridiplantae</taxon>
        <taxon>Streptophyta</taxon>
        <taxon>Embryophyta</taxon>
        <taxon>Tracheophyta</taxon>
        <taxon>Spermatophyta</taxon>
        <taxon>Magnoliopsida</taxon>
        <taxon>Ranunculales</taxon>
        <taxon>Ranunculaceae</taxon>
        <taxon>Thalictroideae</taxon>
        <taxon>Aquilegia</taxon>
    </lineage>
</organism>
<dbReference type="Pfam" id="PF14009">
    <property type="entry name" value="PADRE"/>
    <property type="match status" value="1"/>
</dbReference>
<evidence type="ECO:0000313" key="3">
    <source>
        <dbReference type="Proteomes" id="UP000230069"/>
    </source>
</evidence>
<name>A0A2G5E9P2_AQUCA</name>
<keyword evidence="3" id="KW-1185">Reference proteome</keyword>
<dbReference type="Proteomes" id="UP000230069">
    <property type="component" value="Unassembled WGS sequence"/>
</dbReference>
<dbReference type="InterPro" id="IPR025322">
    <property type="entry name" value="PADRE_dom"/>
</dbReference>
<dbReference type="PANTHER" id="PTHR33052">
    <property type="entry name" value="DUF4228 DOMAIN PROTEIN-RELATED"/>
    <property type="match status" value="1"/>
</dbReference>
<accession>A0A2G5E9P2</accession>
<dbReference type="AlphaFoldDB" id="A0A2G5E9P2"/>
<proteinExistence type="predicted"/>
<evidence type="ECO:0000313" key="2">
    <source>
        <dbReference type="EMBL" id="PIA52450.1"/>
    </source>
</evidence>
<gene>
    <name evidence="2" type="ORF">AQUCO_01000373v1</name>
</gene>
<dbReference type="OrthoDB" id="843671at2759"/>
<dbReference type="FunCoup" id="A0A2G5E9P2">
    <property type="interactions" value="92"/>
</dbReference>
<protein>
    <submittedName>
        <fullName evidence="2">Uncharacterized protein</fullName>
    </submittedName>
</protein>
<dbReference type="InParanoid" id="A0A2G5E9P2"/>
<dbReference type="STRING" id="218851.A0A2G5E9P2"/>
<sequence>MGICSSSDATSVATAKLILCDGTLQEFSYPVKVSYLLTKFPNCFICNSDEMEFDDYVLAINEDEEIQVGHLYFALPLSKLRHPLQAEDLAALAVKASLALMKSGTSASDIACLKGAASNCYDGKQKQQGLCSGGGGDSFTVGGGGGGVGQKKKRSGSCGGRARNFTPKNKLTAIPE</sequence>
<evidence type="ECO:0000256" key="1">
    <source>
        <dbReference type="SAM" id="MobiDB-lite"/>
    </source>
</evidence>